<keyword evidence="6 9" id="KW-0067">ATP-binding</keyword>
<evidence type="ECO:0000256" key="4">
    <source>
        <dbReference type="ARBA" id="ARBA00022490"/>
    </source>
</evidence>
<dbReference type="InterPro" id="IPR003593">
    <property type="entry name" value="AAA+_ATPase"/>
</dbReference>
<evidence type="ECO:0000256" key="10">
    <source>
        <dbReference type="SAM" id="Coils"/>
    </source>
</evidence>
<reference evidence="13" key="1">
    <citation type="submission" date="2015-09" db="EMBL/GenBank/DDBJ databases">
        <authorList>
            <person name="Sai Rama Sridatta P."/>
        </authorList>
    </citation>
    <scope>NUCLEOTIDE SEQUENCE [LARGE SCALE GENOMIC DNA]</scope>
</reference>
<evidence type="ECO:0000256" key="5">
    <source>
        <dbReference type="ARBA" id="ARBA00022741"/>
    </source>
</evidence>
<dbReference type="InterPro" id="IPR041569">
    <property type="entry name" value="AAA_lid_3"/>
</dbReference>
<organism evidence="12 13">
    <name type="scientific">Lates calcarifer</name>
    <name type="common">Barramundi</name>
    <name type="synonym">Holocentrus calcarifer</name>
    <dbReference type="NCBI Taxonomy" id="8187"/>
    <lineage>
        <taxon>Eukaryota</taxon>
        <taxon>Metazoa</taxon>
        <taxon>Chordata</taxon>
        <taxon>Craniata</taxon>
        <taxon>Vertebrata</taxon>
        <taxon>Euteleostomi</taxon>
        <taxon>Actinopterygii</taxon>
        <taxon>Neopterygii</taxon>
        <taxon>Teleostei</taxon>
        <taxon>Neoteleostei</taxon>
        <taxon>Acanthomorphata</taxon>
        <taxon>Carangaria</taxon>
        <taxon>Carangaria incertae sedis</taxon>
        <taxon>Centropomidae</taxon>
        <taxon>Lates</taxon>
    </lineage>
</organism>
<evidence type="ECO:0000256" key="7">
    <source>
        <dbReference type="ARBA" id="ARBA00022942"/>
    </source>
</evidence>
<reference evidence="12" key="3">
    <citation type="submission" date="2025-09" db="UniProtKB">
        <authorList>
            <consortium name="Ensembl"/>
        </authorList>
    </citation>
    <scope>IDENTIFICATION</scope>
</reference>
<evidence type="ECO:0000256" key="1">
    <source>
        <dbReference type="ARBA" id="ARBA00004123"/>
    </source>
</evidence>
<evidence type="ECO:0000256" key="9">
    <source>
        <dbReference type="RuleBase" id="RU003651"/>
    </source>
</evidence>
<feature type="coiled-coil region" evidence="10">
    <location>
        <begin position="12"/>
        <end position="53"/>
    </location>
</feature>
<evidence type="ECO:0000256" key="2">
    <source>
        <dbReference type="ARBA" id="ARBA00004496"/>
    </source>
</evidence>
<dbReference type="PANTHER" id="PTHR23073">
    <property type="entry name" value="26S PROTEASOME REGULATORY SUBUNIT"/>
    <property type="match status" value="1"/>
</dbReference>
<dbReference type="Gene3D" id="2.40.50.140">
    <property type="entry name" value="Nucleic acid-binding proteins"/>
    <property type="match status" value="1"/>
</dbReference>
<proteinExistence type="inferred from homology"/>
<dbReference type="GeneTree" id="ENSGT01020000230346"/>
<keyword evidence="13" id="KW-1185">Reference proteome</keyword>
<dbReference type="AlphaFoldDB" id="A0A4W6DKK2"/>
<dbReference type="GO" id="GO:0000502">
    <property type="term" value="C:proteasome complex"/>
    <property type="evidence" value="ECO:0007669"/>
    <property type="project" value="UniProtKB-KW"/>
</dbReference>
<dbReference type="InterPro" id="IPR003959">
    <property type="entry name" value="ATPase_AAA_core"/>
</dbReference>
<dbReference type="FunFam" id="1.10.8.60:FF:000008">
    <property type="entry name" value="26S protease regulatory subunit 10B"/>
    <property type="match status" value="1"/>
</dbReference>
<gene>
    <name evidence="12" type="primary">PSMC6</name>
</gene>
<name>A0A4W6DKK2_LATCA</name>
<protein>
    <submittedName>
        <fullName evidence="12">Proteasome 26S subunit, ATPase 6</fullName>
    </submittedName>
</protein>
<dbReference type="InterPro" id="IPR003960">
    <property type="entry name" value="ATPase_AAA_CS"/>
</dbReference>
<evidence type="ECO:0000256" key="3">
    <source>
        <dbReference type="ARBA" id="ARBA00006914"/>
    </source>
</evidence>
<evidence type="ECO:0000259" key="11">
    <source>
        <dbReference type="SMART" id="SM00382"/>
    </source>
</evidence>
<sequence length="384" mass="43873">MADSREKALQDYRKKLLEHKEVDGRLKELREQLREQTKQYEKSENDLKALQSVGQIVGEVLKQLTEEKFIVKATNGPRYVVGCRRQLDKSQLKPGTRVALDMTTLTIMRYNKAFNNNLQLSHASQTLLFSFFFVKNVVFLWQVIELPLTNPELFQRVGIIPPKGCLLYGPPGTGKTLLARAVASQLDCNFLKVVSSSIVDKYIGESARLIREMFNYARDHQPCIIFMDEIDAIGGRRFSEGTSADREIQRTLMELLNQMDGFDTLHRVKMIMATNRPDTLDPALLRPGRLDRKIHIELPNEQARLDILKIHSSPITKHGEIDFEAIVKLSDGFNGADLRNVCTEAGLFAIRSDREYVTQEDFMKAVRKVADSKKLESKLDYKPV</sequence>
<dbReference type="SUPFAM" id="SSF52540">
    <property type="entry name" value="P-loop containing nucleoside triphosphate hydrolases"/>
    <property type="match status" value="1"/>
</dbReference>
<keyword evidence="5 9" id="KW-0547">Nucleotide-binding</keyword>
<dbReference type="GO" id="GO:0005524">
    <property type="term" value="F:ATP binding"/>
    <property type="evidence" value="ECO:0007669"/>
    <property type="project" value="UniProtKB-KW"/>
</dbReference>
<dbReference type="PROSITE" id="PS00674">
    <property type="entry name" value="AAA"/>
    <property type="match status" value="1"/>
</dbReference>
<keyword evidence="7" id="KW-0647">Proteasome</keyword>
<evidence type="ECO:0000256" key="6">
    <source>
        <dbReference type="ARBA" id="ARBA00022840"/>
    </source>
</evidence>
<dbReference type="GO" id="GO:0016887">
    <property type="term" value="F:ATP hydrolysis activity"/>
    <property type="evidence" value="ECO:0007669"/>
    <property type="project" value="InterPro"/>
</dbReference>
<dbReference type="InterPro" id="IPR012340">
    <property type="entry name" value="NA-bd_OB-fold"/>
</dbReference>
<dbReference type="SMART" id="SM00382">
    <property type="entry name" value="AAA"/>
    <property type="match status" value="1"/>
</dbReference>
<dbReference type="GO" id="GO:0005737">
    <property type="term" value="C:cytoplasm"/>
    <property type="evidence" value="ECO:0007669"/>
    <property type="project" value="UniProtKB-SubCell"/>
</dbReference>
<dbReference type="Pfam" id="PF16450">
    <property type="entry name" value="Prot_ATP_ID_OB_C"/>
    <property type="match status" value="1"/>
</dbReference>
<dbReference type="Pfam" id="PF00004">
    <property type="entry name" value="AAA"/>
    <property type="match status" value="1"/>
</dbReference>
<comment type="similarity">
    <text evidence="3 9">Belongs to the AAA ATPase family.</text>
</comment>
<keyword evidence="8" id="KW-0539">Nucleus</keyword>
<keyword evidence="10" id="KW-0175">Coiled coil</keyword>
<comment type="subcellular location">
    <subcellularLocation>
        <location evidence="2">Cytoplasm</location>
    </subcellularLocation>
    <subcellularLocation>
        <location evidence="1">Nucleus</location>
    </subcellularLocation>
</comment>
<dbReference type="Ensembl" id="ENSLCAT00010026354.1">
    <property type="protein sequence ID" value="ENSLCAP00010025804.1"/>
    <property type="gene ID" value="ENSLCAG00010011985.1"/>
</dbReference>
<dbReference type="FunFam" id="3.40.50.300:FF:000034">
    <property type="entry name" value="26S protease regulatory subunit 10B"/>
    <property type="match status" value="1"/>
</dbReference>
<evidence type="ECO:0000313" key="12">
    <source>
        <dbReference type="Ensembl" id="ENSLCAP00010025804.1"/>
    </source>
</evidence>
<accession>A0A4W6DKK2</accession>
<reference evidence="12" key="2">
    <citation type="submission" date="2025-08" db="UniProtKB">
        <authorList>
            <consortium name="Ensembl"/>
        </authorList>
    </citation>
    <scope>IDENTIFICATION</scope>
</reference>
<dbReference type="GO" id="GO:0005634">
    <property type="term" value="C:nucleus"/>
    <property type="evidence" value="ECO:0007669"/>
    <property type="project" value="UniProtKB-SubCell"/>
</dbReference>
<dbReference type="InterPro" id="IPR027417">
    <property type="entry name" value="P-loop_NTPase"/>
</dbReference>
<dbReference type="InterPro" id="IPR032501">
    <property type="entry name" value="Prot_ATP_ID_OB_2nd"/>
</dbReference>
<keyword evidence="4" id="KW-0963">Cytoplasm</keyword>
<dbReference type="Gene3D" id="3.40.50.300">
    <property type="entry name" value="P-loop containing nucleotide triphosphate hydrolases"/>
    <property type="match status" value="1"/>
</dbReference>
<dbReference type="InterPro" id="IPR050221">
    <property type="entry name" value="26S_Proteasome_ATPase"/>
</dbReference>
<dbReference type="Proteomes" id="UP000314980">
    <property type="component" value="Unassembled WGS sequence"/>
</dbReference>
<dbReference type="Pfam" id="PF17862">
    <property type="entry name" value="AAA_lid_3"/>
    <property type="match status" value="1"/>
</dbReference>
<feature type="domain" description="AAA+ ATPase" evidence="11">
    <location>
        <begin position="161"/>
        <end position="300"/>
    </location>
</feature>
<evidence type="ECO:0000256" key="8">
    <source>
        <dbReference type="ARBA" id="ARBA00023242"/>
    </source>
</evidence>
<dbReference type="Gene3D" id="1.10.8.60">
    <property type="match status" value="1"/>
</dbReference>
<evidence type="ECO:0000313" key="13">
    <source>
        <dbReference type="Proteomes" id="UP000314980"/>
    </source>
</evidence>